<evidence type="ECO:0000313" key="1">
    <source>
        <dbReference type="EMBL" id="CAI9535286.1"/>
    </source>
</evidence>
<evidence type="ECO:0000313" key="2">
    <source>
        <dbReference type="Proteomes" id="UP001162483"/>
    </source>
</evidence>
<gene>
    <name evidence="1" type="ORF">SPARVUS_LOCUS839574</name>
</gene>
<proteinExistence type="predicted"/>
<protein>
    <submittedName>
        <fullName evidence="1">Uncharacterized protein</fullName>
    </submittedName>
</protein>
<reference evidence="1" key="1">
    <citation type="submission" date="2023-05" db="EMBL/GenBank/DDBJ databases">
        <authorList>
            <person name="Stuckert A."/>
        </authorList>
    </citation>
    <scope>NUCLEOTIDE SEQUENCE</scope>
</reference>
<accession>A0ABN9AGZ1</accession>
<organism evidence="1 2">
    <name type="scientific">Staurois parvus</name>
    <dbReference type="NCBI Taxonomy" id="386267"/>
    <lineage>
        <taxon>Eukaryota</taxon>
        <taxon>Metazoa</taxon>
        <taxon>Chordata</taxon>
        <taxon>Craniata</taxon>
        <taxon>Vertebrata</taxon>
        <taxon>Euteleostomi</taxon>
        <taxon>Amphibia</taxon>
        <taxon>Batrachia</taxon>
        <taxon>Anura</taxon>
        <taxon>Neobatrachia</taxon>
        <taxon>Ranoidea</taxon>
        <taxon>Ranidae</taxon>
        <taxon>Staurois</taxon>
    </lineage>
</organism>
<keyword evidence="2" id="KW-1185">Reference proteome</keyword>
<comment type="caution">
    <text evidence="1">The sequence shown here is derived from an EMBL/GenBank/DDBJ whole genome shotgun (WGS) entry which is preliminary data.</text>
</comment>
<dbReference type="Proteomes" id="UP001162483">
    <property type="component" value="Unassembled WGS sequence"/>
</dbReference>
<feature type="non-terminal residue" evidence="1">
    <location>
        <position position="180"/>
    </location>
</feature>
<sequence length="180" mass="19662">MQMSAVDLRITAHFTHLGSHGAKTRGWSHSVAVEAAAMGGHTAPYDKMEPTSSVRRPESGTWQSVAMETAAMGGRTGTHDTLWTWQQHEEAVQGPMADYGPGSSMSRRSQSTWRRVAVEAAAMEGHTAPYHKMEPTNSVRRPESGTWQSLAMKSAAMGGRTGTHDTLWTWQQQEEAVQGP</sequence>
<name>A0ABN9AGZ1_9NEOB</name>
<dbReference type="EMBL" id="CATNWA010000253">
    <property type="protein sequence ID" value="CAI9535286.1"/>
    <property type="molecule type" value="Genomic_DNA"/>
</dbReference>